<dbReference type="AlphaFoldDB" id="X1DY25"/>
<feature type="non-terminal residue" evidence="1">
    <location>
        <position position="1"/>
    </location>
</feature>
<proteinExistence type="predicted"/>
<protein>
    <recommendedName>
        <fullName evidence="2">DeoR C-terminal sensor domain-containing protein</fullName>
    </recommendedName>
</protein>
<dbReference type="EMBL" id="BART01020198">
    <property type="protein sequence ID" value="GAH01293.1"/>
    <property type="molecule type" value="Genomic_DNA"/>
</dbReference>
<organism evidence="1">
    <name type="scientific">marine sediment metagenome</name>
    <dbReference type="NCBI Taxonomy" id="412755"/>
    <lineage>
        <taxon>unclassified sequences</taxon>
        <taxon>metagenomes</taxon>
        <taxon>ecological metagenomes</taxon>
    </lineage>
</organism>
<accession>X1DY25</accession>
<gene>
    <name evidence="1" type="ORF">S01H4_37572</name>
</gene>
<sequence>KFNTYCIKTGSVKWIAADSTKIGKRTLFKFADFCNVDLFITDSGITESQIKYLEKNLDVAVAKITPI</sequence>
<name>X1DY25_9ZZZZ</name>
<comment type="caution">
    <text evidence="1">The sequence shown here is derived from an EMBL/GenBank/DDBJ whole genome shotgun (WGS) entry which is preliminary data.</text>
</comment>
<reference evidence="1" key="1">
    <citation type="journal article" date="2014" name="Front. Microbiol.">
        <title>High frequency of phylogenetically diverse reductive dehalogenase-homologous genes in deep subseafloor sedimentary metagenomes.</title>
        <authorList>
            <person name="Kawai M."/>
            <person name="Futagami T."/>
            <person name="Toyoda A."/>
            <person name="Takaki Y."/>
            <person name="Nishi S."/>
            <person name="Hori S."/>
            <person name="Arai W."/>
            <person name="Tsubouchi T."/>
            <person name="Morono Y."/>
            <person name="Uchiyama I."/>
            <person name="Ito T."/>
            <person name="Fujiyama A."/>
            <person name="Inagaki F."/>
            <person name="Takami H."/>
        </authorList>
    </citation>
    <scope>NUCLEOTIDE SEQUENCE</scope>
    <source>
        <strain evidence="1">Expedition CK06-06</strain>
    </source>
</reference>
<evidence type="ECO:0000313" key="1">
    <source>
        <dbReference type="EMBL" id="GAH01293.1"/>
    </source>
</evidence>
<evidence type="ECO:0008006" key="2">
    <source>
        <dbReference type="Google" id="ProtNLM"/>
    </source>
</evidence>